<dbReference type="GO" id="GO:0005737">
    <property type="term" value="C:cytoplasm"/>
    <property type="evidence" value="ECO:0007669"/>
    <property type="project" value="TreeGrafter"/>
</dbReference>
<accession>A0A2I1NBZ2</accession>
<dbReference type="EMBL" id="PKHU01000001">
    <property type="protein sequence ID" value="PKZ29917.1"/>
    <property type="molecule type" value="Genomic_DNA"/>
</dbReference>
<dbReference type="Pfam" id="PF00899">
    <property type="entry name" value="ThiF"/>
    <property type="match status" value="1"/>
</dbReference>
<proteinExistence type="predicted"/>
<name>A0A2I1NBZ2_9BACT</name>
<organism evidence="2 3">
    <name type="scientific">Campylobacter ureolyticus</name>
    <dbReference type="NCBI Taxonomy" id="827"/>
    <lineage>
        <taxon>Bacteria</taxon>
        <taxon>Pseudomonadati</taxon>
        <taxon>Campylobacterota</taxon>
        <taxon>Epsilonproteobacteria</taxon>
        <taxon>Campylobacterales</taxon>
        <taxon>Campylobacteraceae</taxon>
        <taxon>Campylobacter</taxon>
    </lineage>
</organism>
<dbReference type="SUPFAM" id="SSF69572">
    <property type="entry name" value="Activating enzymes of the ubiquitin-like proteins"/>
    <property type="match status" value="1"/>
</dbReference>
<dbReference type="AlphaFoldDB" id="A0A2I1NBZ2"/>
<dbReference type="GO" id="GO:0016779">
    <property type="term" value="F:nucleotidyltransferase activity"/>
    <property type="evidence" value="ECO:0007669"/>
    <property type="project" value="TreeGrafter"/>
</dbReference>
<dbReference type="GO" id="GO:0004792">
    <property type="term" value="F:thiosulfate-cyanide sulfurtransferase activity"/>
    <property type="evidence" value="ECO:0007669"/>
    <property type="project" value="TreeGrafter"/>
</dbReference>
<evidence type="ECO:0000313" key="2">
    <source>
        <dbReference type="EMBL" id="PKZ29917.1"/>
    </source>
</evidence>
<dbReference type="PANTHER" id="PTHR10953:SF102">
    <property type="entry name" value="ADENYLYLTRANSFERASE AND SULFURTRANSFERASE MOCS3"/>
    <property type="match status" value="1"/>
</dbReference>
<dbReference type="InterPro" id="IPR000594">
    <property type="entry name" value="ThiF_NAD_FAD-bd"/>
</dbReference>
<evidence type="ECO:0000259" key="1">
    <source>
        <dbReference type="Pfam" id="PF00899"/>
    </source>
</evidence>
<dbReference type="InterPro" id="IPR035985">
    <property type="entry name" value="Ubiquitin-activating_enz"/>
</dbReference>
<comment type="caution">
    <text evidence="2">The sequence shown here is derived from an EMBL/GenBank/DDBJ whole genome shotgun (WGS) entry which is preliminary data.</text>
</comment>
<dbReference type="PANTHER" id="PTHR10953">
    <property type="entry name" value="UBIQUITIN-ACTIVATING ENZYME E1"/>
    <property type="match status" value="1"/>
</dbReference>
<dbReference type="Gene3D" id="3.40.50.720">
    <property type="entry name" value="NAD(P)-binding Rossmann-like Domain"/>
    <property type="match status" value="1"/>
</dbReference>
<evidence type="ECO:0000313" key="3">
    <source>
        <dbReference type="Proteomes" id="UP000234639"/>
    </source>
</evidence>
<reference evidence="2 3" key="1">
    <citation type="submission" date="2017-12" db="EMBL/GenBank/DDBJ databases">
        <title>Phylogenetic diversity of female urinary microbiome.</title>
        <authorList>
            <person name="Thomas-White K."/>
            <person name="Wolfe A.J."/>
        </authorList>
    </citation>
    <scope>NUCLEOTIDE SEQUENCE [LARGE SCALE GENOMIC DNA]</scope>
    <source>
        <strain evidence="2 3">UMB0112</strain>
    </source>
</reference>
<dbReference type="RefSeq" id="WP_101636413.1">
    <property type="nucleotide sequence ID" value="NZ_PKHU01000001.1"/>
</dbReference>
<dbReference type="GO" id="GO:0008641">
    <property type="term" value="F:ubiquitin-like modifier activating enzyme activity"/>
    <property type="evidence" value="ECO:0007669"/>
    <property type="project" value="InterPro"/>
</dbReference>
<feature type="domain" description="THIF-type NAD/FAD binding fold" evidence="1">
    <location>
        <begin position="10"/>
        <end position="212"/>
    </location>
</feature>
<dbReference type="InterPro" id="IPR045886">
    <property type="entry name" value="ThiF/MoeB/HesA"/>
</dbReference>
<protein>
    <submittedName>
        <fullName evidence="2">Thiamine biosynthesis protein ThiF</fullName>
    </submittedName>
</protein>
<sequence length="223" mass="25398">MSDFESTYFKRQIQLWGKKTQEDLKNKKILIIGSGGLGSSLGLSLGSSGIGEIHIVDFDRVDISNIHRQILFKLDDEGKFKAEVFKSVIESRFNGVKVFSHILNFKEFIKKNNVKFDLILDATDNLETRVLIDKFAKDLETPWIYTSVQEFFIQICFFDKAKFNAFDKKGIKPTGIACPIVMMAAGLEANLAIRYLAGLEVKKDLFYYIDISSGEIKINKFKI</sequence>
<gene>
    <name evidence="2" type="ORF">CYJ41_00295</name>
</gene>
<dbReference type="Proteomes" id="UP000234639">
    <property type="component" value="Unassembled WGS sequence"/>
</dbReference>